<dbReference type="Pfam" id="PF22939">
    <property type="entry name" value="WHD_GPIID"/>
    <property type="match status" value="1"/>
</dbReference>
<dbReference type="PANTHER" id="PTHR10039">
    <property type="entry name" value="AMELOGENIN"/>
    <property type="match status" value="1"/>
</dbReference>
<dbReference type="OrthoDB" id="194358at2759"/>
<feature type="repeat" description="ANK" evidence="2">
    <location>
        <begin position="926"/>
        <end position="958"/>
    </location>
</feature>
<feature type="repeat" description="ANK" evidence="2">
    <location>
        <begin position="992"/>
        <end position="1016"/>
    </location>
</feature>
<dbReference type="Pfam" id="PF24883">
    <property type="entry name" value="NPHP3_N"/>
    <property type="match status" value="1"/>
</dbReference>
<evidence type="ECO:0000313" key="6">
    <source>
        <dbReference type="Proteomes" id="UP000184330"/>
    </source>
</evidence>
<dbReference type="InterPro" id="IPR027417">
    <property type="entry name" value="P-loop_NTPase"/>
</dbReference>
<evidence type="ECO:0000259" key="3">
    <source>
        <dbReference type="Pfam" id="PF22939"/>
    </source>
</evidence>
<evidence type="ECO:0000259" key="4">
    <source>
        <dbReference type="Pfam" id="PF24883"/>
    </source>
</evidence>
<feature type="domain" description="Nephrocystin 3-like N-terminal" evidence="4">
    <location>
        <begin position="397"/>
        <end position="566"/>
    </location>
</feature>
<dbReference type="InterPro" id="IPR054471">
    <property type="entry name" value="GPIID_WHD"/>
</dbReference>
<protein>
    <submittedName>
        <fullName evidence="5">Uncharacterized protein</fullName>
    </submittedName>
</protein>
<dbReference type="SUPFAM" id="SSF48403">
    <property type="entry name" value="Ankyrin repeat"/>
    <property type="match status" value="1"/>
</dbReference>
<dbReference type="Gene3D" id="3.40.50.300">
    <property type="entry name" value="P-loop containing nucleotide triphosphate hydrolases"/>
    <property type="match status" value="1"/>
</dbReference>
<dbReference type="Pfam" id="PF00023">
    <property type="entry name" value="Ank"/>
    <property type="match status" value="2"/>
</dbReference>
<dbReference type="PROSITE" id="PS50297">
    <property type="entry name" value="ANK_REP_REGION"/>
    <property type="match status" value="5"/>
</dbReference>
<dbReference type="PANTHER" id="PTHR10039:SF5">
    <property type="entry name" value="NACHT DOMAIN-CONTAINING PROTEIN"/>
    <property type="match status" value="1"/>
</dbReference>
<keyword evidence="6" id="KW-1185">Reference proteome</keyword>
<name>A0A1L7WYE4_9HELO</name>
<keyword evidence="1" id="KW-0677">Repeat</keyword>
<feature type="repeat" description="ANK" evidence="2">
    <location>
        <begin position="959"/>
        <end position="991"/>
    </location>
</feature>
<proteinExistence type="predicted"/>
<evidence type="ECO:0000313" key="5">
    <source>
        <dbReference type="EMBL" id="CZR57787.1"/>
    </source>
</evidence>
<dbReference type="Gene3D" id="1.25.40.20">
    <property type="entry name" value="Ankyrin repeat-containing domain"/>
    <property type="match status" value="3"/>
</dbReference>
<organism evidence="5 6">
    <name type="scientific">Phialocephala subalpina</name>
    <dbReference type="NCBI Taxonomy" id="576137"/>
    <lineage>
        <taxon>Eukaryota</taxon>
        <taxon>Fungi</taxon>
        <taxon>Dikarya</taxon>
        <taxon>Ascomycota</taxon>
        <taxon>Pezizomycotina</taxon>
        <taxon>Leotiomycetes</taxon>
        <taxon>Helotiales</taxon>
        <taxon>Mollisiaceae</taxon>
        <taxon>Phialocephala</taxon>
        <taxon>Phialocephala fortinii species complex</taxon>
    </lineage>
</organism>
<dbReference type="EMBL" id="FJOG01000010">
    <property type="protein sequence ID" value="CZR57787.1"/>
    <property type="molecule type" value="Genomic_DNA"/>
</dbReference>
<dbReference type="AlphaFoldDB" id="A0A1L7WYE4"/>
<evidence type="ECO:0000256" key="2">
    <source>
        <dbReference type="PROSITE-ProRule" id="PRU00023"/>
    </source>
</evidence>
<dbReference type="InterPro" id="IPR056884">
    <property type="entry name" value="NPHP3-like_N"/>
</dbReference>
<sequence>MASWLARHAWRTLWRVFDLIRHNFPTAFLFDSSKTHRLISNSQPELLSSPSPVCLSTTCLGSPHTDNFEVIQLPRLSPIFPADGSKGGTTVDIIAVHGIETTSPKTWIAYEQDTEPKGRPFYWLKDADMLPSVVEKARIWVFDYNSNYSHNAQIVRVDSLAATLLNCIKDRNDDFESRKIVFIGSCFGGIVVAEALLTASREAEDERTKAVFGQTAGVIFLGSPLRGTRVATLAGWKNFVLGILDSNQESSCTLLDDLEANSSRLELLVAEFGKLTVRNGMQAGMEIRCFYETRNTQVLNSITRSLPIKPKEILLVDRVSACLDCHEHIPLDARHAMMNKYRGPEDPNFKLVSGRIKDVVDKIRADRSLTQEEKACMQALSFHYQDQKDINPERVQGTCEWFLKHPKFLAWRRDTTASLLWVTAGPGCGKSVLSKALVDEGLLNPDNPDTKTTSICYYFFKDDAERGSGVNALRSVLHQLLKQKPWLIKHAMKDYETDGRNLSFGTLWAILMKAVSDANAGPVICVLDALDECETSTRKSLIKNISSFHCASKTTSSTLKFIVTSRPYHELDIDFKVDDLPSIHLEGNQMSEEIRGEIDLVIGYEISRIGGARQPPLDGKTQASLIQRLKDQENRTYLWVYLMLQEISESLESTERKLIGLLKTIPHSVYEVYEKILKRATDPIQAQKVLCLILAAERPLTLKEMNTAFEILVMNEREEKCTSENDLDLDEEEAFRKKIVNLCGLFITIVDSRIYLIHQTAKEFLINNRGSTNPWSPSCCKYTFTLQASHLEALKAYHPLLSYASINWTFHFQQAGEKADKELGENALQICNTKAQRFLLWFRILKEHRPYDLLPAENNSDLIIACYFGLTSVVQLLLGDKPDVDVESKDIEYDRTPLSWAAERGCEAVVKLLLEKGVDANAANRFRWTPLYGASRNGHVEVVKLLLEKGADANAADQSGWTPLHEASIIGHAEVVKLLLEKGANANAVNRSGWTPLHWASGNGHVEVVKLLLETGKVEADSKDPRGQTPLSYAAESGHEAVVKLLRKHIN</sequence>
<dbReference type="SUPFAM" id="SSF52540">
    <property type="entry name" value="P-loop containing nucleoside triphosphate hydrolases"/>
    <property type="match status" value="1"/>
</dbReference>
<dbReference type="InterPro" id="IPR002110">
    <property type="entry name" value="Ankyrin_rpt"/>
</dbReference>
<dbReference type="Gene3D" id="3.40.50.1820">
    <property type="entry name" value="alpha/beta hydrolase"/>
    <property type="match status" value="1"/>
</dbReference>
<dbReference type="Pfam" id="PF12796">
    <property type="entry name" value="Ank_2"/>
    <property type="match status" value="1"/>
</dbReference>
<feature type="repeat" description="ANK" evidence="2">
    <location>
        <begin position="893"/>
        <end position="925"/>
    </location>
</feature>
<accession>A0A1L7WYE4</accession>
<dbReference type="PROSITE" id="PS50088">
    <property type="entry name" value="ANK_REPEAT"/>
    <property type="match status" value="5"/>
</dbReference>
<feature type="domain" description="GPI inositol-deacylase winged helix" evidence="3">
    <location>
        <begin position="683"/>
        <end position="768"/>
    </location>
</feature>
<feature type="repeat" description="ANK" evidence="2">
    <location>
        <begin position="1026"/>
        <end position="1046"/>
    </location>
</feature>
<dbReference type="SUPFAM" id="SSF53474">
    <property type="entry name" value="alpha/beta-Hydrolases"/>
    <property type="match status" value="1"/>
</dbReference>
<keyword evidence="2" id="KW-0040">ANK repeat</keyword>
<dbReference type="InterPro" id="IPR029058">
    <property type="entry name" value="AB_hydrolase_fold"/>
</dbReference>
<dbReference type="SMART" id="SM00248">
    <property type="entry name" value="ANK"/>
    <property type="match status" value="6"/>
</dbReference>
<gene>
    <name evidence="5" type="ORF">PAC_07676</name>
</gene>
<reference evidence="5 6" key="1">
    <citation type="submission" date="2016-03" db="EMBL/GenBank/DDBJ databases">
        <authorList>
            <person name="Ploux O."/>
        </authorList>
    </citation>
    <scope>NUCLEOTIDE SEQUENCE [LARGE SCALE GENOMIC DNA]</scope>
    <source>
        <strain evidence="5 6">UAMH 11012</strain>
    </source>
</reference>
<dbReference type="Proteomes" id="UP000184330">
    <property type="component" value="Unassembled WGS sequence"/>
</dbReference>
<dbReference type="STRING" id="576137.A0A1L7WYE4"/>
<evidence type="ECO:0000256" key="1">
    <source>
        <dbReference type="ARBA" id="ARBA00022737"/>
    </source>
</evidence>
<dbReference type="InterPro" id="IPR036770">
    <property type="entry name" value="Ankyrin_rpt-contain_sf"/>
</dbReference>
<dbReference type="PRINTS" id="PR01415">
    <property type="entry name" value="ANKYRIN"/>
</dbReference>